<comment type="caution">
    <text evidence="6">The sequence shown here is derived from an EMBL/GenBank/DDBJ whole genome shotgun (WGS) entry which is preliminary data.</text>
</comment>
<keyword evidence="1" id="KW-0677">Repeat</keyword>
<feature type="compositionally biased region" description="Basic and acidic residues" evidence="3">
    <location>
        <begin position="959"/>
        <end position="973"/>
    </location>
</feature>
<feature type="coiled-coil region" evidence="2">
    <location>
        <begin position="68"/>
        <end position="95"/>
    </location>
</feature>
<sequence>MDPLTALGLASNLVQFVDFSFKLFQGAKSIYKSATGSSEESASVHLIVADVRRLSKGIEASEGHPEQLRRLAIEIKRLSEELLDALEELTIKEKKTKWKSFLLAMKEVWNKEKIAGMSDRLSRLQTQLNTHIQLQIRDEVSRLSKGLADIELNDRKFELRRDIEISSMKANQAIIRDVWSKETVGLAAASGFQSDTPTAVTSENGGQAQHAHWLCGIQERLEKLMGSMKEMEKDQELLLSLWFESISIRHETLAQAHLDTFSWIFRGSTPDHTQQIRFVEWLRGSHSIYWIQGKAGSGKSTLMKFLAQHPETLKHLGFWAGHQEVITARFYFWNSGSSLQKSQLGLLRSLLFEILRQCPKLLAQVREQISSRKEGSWMWGGDKTATWQYEELLRVYQFVVEQNADSKFCFFIDGLDEYKTEMDKDHRHLVKTLKLLPSSPSIKLCLSSRPWIVFLDAFGASSEWMIKLEDLTNQDIYRYVADKLQEHDQYHRLVKADESYSKLVEEVVRKAQGVFLWVFLVVRDLLEGLTYNDTMRTMYLRLSQFPEDLGSYFQRMIDSIPKFYRRETAQTFRIALAKEEPSLLVTYAFFDDLTENPMLRLEGSRACAPAPSELAAIIQAKHDTMRRRLDGRCKGLIEIVTFRNVDNPIERLRVDFLHRTVRDYLQGSQDILDFIYDEGGSDASLWTSLCRAIFLTMRELRQCGGSPNVDLFSSLWEDLLTFVYKAIRESSNPTIANCILDQALKLGGGRMHHTRLLERACEYGLLQYVQHNLCSLPPIAKTQLAEEIFLHALIPNPISAEFSPDLVAYLLALGVDPNKSTASKTDPELVKAIATPSSTRPLSVVSDEPSPSYDMEPASKPLPCTLISSFKEKLNEGQLSFSQKGLSEVVCLLNAKGAGLTLPISTPTRPQIPRSGTFRGLPTGCDSRRRPTEISKYSRLCFSRERERKITYEEEDENEHYPFDTKRPRREGF</sequence>
<dbReference type="InterPro" id="IPR027417">
    <property type="entry name" value="P-loop_NTPase"/>
</dbReference>
<dbReference type="InterPro" id="IPR056693">
    <property type="entry name" value="DUF7791"/>
</dbReference>
<dbReference type="InterPro" id="IPR056884">
    <property type="entry name" value="NPHP3-like_N"/>
</dbReference>
<dbReference type="EMBL" id="NPIC01000001">
    <property type="protein sequence ID" value="RDL42072.1"/>
    <property type="molecule type" value="Genomic_DNA"/>
</dbReference>
<dbReference type="OrthoDB" id="443402at2759"/>
<feature type="region of interest" description="Disordered" evidence="3">
    <location>
        <begin position="905"/>
        <end position="929"/>
    </location>
</feature>
<evidence type="ECO:0000256" key="1">
    <source>
        <dbReference type="ARBA" id="ARBA00022737"/>
    </source>
</evidence>
<evidence type="ECO:0000313" key="7">
    <source>
        <dbReference type="Proteomes" id="UP000254866"/>
    </source>
</evidence>
<dbReference type="Proteomes" id="UP000254866">
    <property type="component" value="Unassembled WGS sequence"/>
</dbReference>
<proteinExistence type="predicted"/>
<evidence type="ECO:0000259" key="5">
    <source>
        <dbReference type="Pfam" id="PF25053"/>
    </source>
</evidence>
<dbReference type="Gene3D" id="3.40.50.300">
    <property type="entry name" value="P-loop containing nucleotide triphosphate hydrolases"/>
    <property type="match status" value="1"/>
</dbReference>
<evidence type="ECO:0000313" key="6">
    <source>
        <dbReference type="EMBL" id="RDL42072.1"/>
    </source>
</evidence>
<evidence type="ECO:0000256" key="3">
    <source>
        <dbReference type="SAM" id="MobiDB-lite"/>
    </source>
</evidence>
<dbReference type="PANTHER" id="PTHR10039">
    <property type="entry name" value="AMELOGENIN"/>
    <property type="match status" value="1"/>
</dbReference>
<evidence type="ECO:0000256" key="2">
    <source>
        <dbReference type="SAM" id="Coils"/>
    </source>
</evidence>
<dbReference type="STRING" id="2656787.A0A370U2R3"/>
<dbReference type="GeneID" id="43594900"/>
<dbReference type="Pfam" id="PF24883">
    <property type="entry name" value="NPHP3_N"/>
    <property type="match status" value="1"/>
</dbReference>
<dbReference type="PANTHER" id="PTHR10039:SF5">
    <property type="entry name" value="NACHT DOMAIN-CONTAINING PROTEIN"/>
    <property type="match status" value="1"/>
</dbReference>
<dbReference type="Pfam" id="PF25053">
    <property type="entry name" value="DUF7791"/>
    <property type="match status" value="1"/>
</dbReference>
<dbReference type="RefSeq" id="XP_031874728.1">
    <property type="nucleotide sequence ID" value="XM_032010674.1"/>
</dbReference>
<feature type="region of interest" description="Disordered" evidence="3">
    <location>
        <begin position="951"/>
        <end position="973"/>
    </location>
</feature>
<accession>A0A370U2R3</accession>
<gene>
    <name evidence="6" type="ORF">BP5553_02051</name>
</gene>
<name>A0A370U2R3_9HELO</name>
<feature type="domain" description="Nephrocystin 3-like N-terminal" evidence="4">
    <location>
        <begin position="274"/>
        <end position="449"/>
    </location>
</feature>
<dbReference type="AlphaFoldDB" id="A0A370U2R3"/>
<evidence type="ECO:0000259" key="4">
    <source>
        <dbReference type="Pfam" id="PF24883"/>
    </source>
</evidence>
<keyword evidence="7" id="KW-1185">Reference proteome</keyword>
<feature type="domain" description="DUF7791" evidence="5">
    <location>
        <begin position="559"/>
        <end position="702"/>
    </location>
</feature>
<protein>
    <submittedName>
        <fullName evidence="6">Uncharacterized protein</fullName>
    </submittedName>
</protein>
<organism evidence="6 7">
    <name type="scientific">Venustampulla echinocandica</name>
    <dbReference type="NCBI Taxonomy" id="2656787"/>
    <lineage>
        <taxon>Eukaryota</taxon>
        <taxon>Fungi</taxon>
        <taxon>Dikarya</taxon>
        <taxon>Ascomycota</taxon>
        <taxon>Pezizomycotina</taxon>
        <taxon>Leotiomycetes</taxon>
        <taxon>Helotiales</taxon>
        <taxon>Pleuroascaceae</taxon>
        <taxon>Venustampulla</taxon>
    </lineage>
</organism>
<dbReference type="SUPFAM" id="SSF52540">
    <property type="entry name" value="P-loop containing nucleoside triphosphate hydrolases"/>
    <property type="match status" value="1"/>
</dbReference>
<keyword evidence="2" id="KW-0175">Coiled coil</keyword>
<reference evidence="6 7" key="1">
    <citation type="journal article" date="2018" name="IMA Fungus">
        <title>IMA Genome-F 9: Draft genome sequence of Annulohypoxylon stygium, Aspergillus mulundensis, Berkeleyomyces basicola (syn. Thielaviopsis basicola), Ceratocystis smalleyi, two Cercospora beticola strains, Coleophoma cylindrospora, Fusarium fracticaudum, Phialophora cf. hyalina, and Morchella septimelata.</title>
        <authorList>
            <person name="Wingfield B.D."/>
            <person name="Bills G.F."/>
            <person name="Dong Y."/>
            <person name="Huang W."/>
            <person name="Nel W.J."/>
            <person name="Swalarsk-Parry B.S."/>
            <person name="Vaghefi N."/>
            <person name="Wilken P.M."/>
            <person name="An Z."/>
            <person name="de Beer Z.W."/>
            <person name="De Vos L."/>
            <person name="Chen L."/>
            <person name="Duong T.A."/>
            <person name="Gao Y."/>
            <person name="Hammerbacher A."/>
            <person name="Kikkert J.R."/>
            <person name="Li Y."/>
            <person name="Li H."/>
            <person name="Li K."/>
            <person name="Li Q."/>
            <person name="Liu X."/>
            <person name="Ma X."/>
            <person name="Naidoo K."/>
            <person name="Pethybridge S.J."/>
            <person name="Sun J."/>
            <person name="Steenkamp E.T."/>
            <person name="van der Nest M.A."/>
            <person name="van Wyk S."/>
            <person name="Wingfield M.J."/>
            <person name="Xiong C."/>
            <person name="Yue Q."/>
            <person name="Zhang X."/>
        </authorList>
    </citation>
    <scope>NUCLEOTIDE SEQUENCE [LARGE SCALE GENOMIC DNA]</scope>
    <source>
        <strain evidence="6 7">BP 5553</strain>
    </source>
</reference>